<keyword evidence="2" id="KW-1185">Reference proteome</keyword>
<proteinExistence type="predicted"/>
<evidence type="ECO:0000313" key="1">
    <source>
        <dbReference type="EMBL" id="UTY38773.1"/>
    </source>
</evidence>
<dbReference type="Proteomes" id="UP001060112">
    <property type="component" value="Chromosome"/>
</dbReference>
<organism evidence="1 2">
    <name type="scientific">Allocoprobacillus halotolerans</name>
    <dbReference type="NCBI Taxonomy" id="2944914"/>
    <lineage>
        <taxon>Bacteria</taxon>
        <taxon>Bacillati</taxon>
        <taxon>Bacillota</taxon>
        <taxon>Erysipelotrichia</taxon>
        <taxon>Erysipelotrichales</taxon>
        <taxon>Erysipelotrichaceae</taxon>
        <taxon>Allocoprobacillus</taxon>
    </lineage>
</organism>
<gene>
    <name evidence="1" type="ORF">NMU03_14400</name>
</gene>
<evidence type="ECO:0000313" key="2">
    <source>
        <dbReference type="Proteomes" id="UP001060112"/>
    </source>
</evidence>
<dbReference type="EMBL" id="CP101620">
    <property type="protein sequence ID" value="UTY38773.1"/>
    <property type="molecule type" value="Genomic_DNA"/>
</dbReference>
<sequence length="117" mass="14182">MKYKIVCVKERYVELVKKYPVFLKQIYQKQDNMYKTKQIELIFSSMSAEKEKLLHHIQSREDYSYYHGTHQLLNPITCQKMTMVMNEYDLDVEEEGNNHCLYDIISSFSKNFYMITK</sequence>
<accession>A0ABY5I401</accession>
<name>A0ABY5I401_9FIRM</name>
<dbReference type="RefSeq" id="WP_290139378.1">
    <property type="nucleotide sequence ID" value="NZ_CP101620.1"/>
</dbReference>
<reference evidence="1" key="1">
    <citation type="submission" date="2022-07" db="EMBL/GenBank/DDBJ databases">
        <title>Faecal culturing of patients with breast cancer.</title>
        <authorList>
            <person name="Teng N.M.Y."/>
            <person name="Kiu R."/>
            <person name="Evans R."/>
            <person name="Baker D.J."/>
            <person name="Zenner C."/>
            <person name="Robinson S.D."/>
            <person name="Hall L.J."/>
        </authorList>
    </citation>
    <scope>NUCLEOTIDE SEQUENCE</scope>
    <source>
        <strain evidence="1">LH1062</strain>
    </source>
</reference>
<protein>
    <submittedName>
        <fullName evidence="1">Uncharacterized protein</fullName>
    </submittedName>
</protein>